<dbReference type="Proteomes" id="UP000295781">
    <property type="component" value="Chromosome"/>
</dbReference>
<evidence type="ECO:0000256" key="2">
    <source>
        <dbReference type="ARBA" id="ARBA00022741"/>
    </source>
</evidence>
<evidence type="ECO:0000313" key="8">
    <source>
        <dbReference type="Proteomes" id="UP000295781"/>
    </source>
</evidence>
<dbReference type="SUPFAM" id="SSF56112">
    <property type="entry name" value="Protein kinase-like (PK-like)"/>
    <property type="match status" value="1"/>
</dbReference>
<keyword evidence="3" id="KW-0418">Kinase</keyword>
<organism evidence="7 8">
    <name type="scientific">Sorangium cellulosum</name>
    <name type="common">Polyangium cellulosum</name>
    <dbReference type="NCBI Taxonomy" id="56"/>
    <lineage>
        <taxon>Bacteria</taxon>
        <taxon>Pseudomonadati</taxon>
        <taxon>Myxococcota</taxon>
        <taxon>Polyangia</taxon>
        <taxon>Polyangiales</taxon>
        <taxon>Polyangiaceae</taxon>
        <taxon>Sorangium</taxon>
    </lineage>
</organism>
<evidence type="ECO:0000313" key="7">
    <source>
        <dbReference type="EMBL" id="AUX19619.1"/>
    </source>
</evidence>
<feature type="domain" description="Protein kinase" evidence="6">
    <location>
        <begin position="17"/>
        <end position="283"/>
    </location>
</feature>
<keyword evidence="4" id="KW-0067">ATP-binding</keyword>
<dbReference type="SMART" id="SM00220">
    <property type="entry name" value="S_TKc"/>
    <property type="match status" value="1"/>
</dbReference>
<dbReference type="GO" id="GO:0004674">
    <property type="term" value="F:protein serine/threonine kinase activity"/>
    <property type="evidence" value="ECO:0007669"/>
    <property type="project" value="TreeGrafter"/>
</dbReference>
<evidence type="ECO:0000256" key="5">
    <source>
        <dbReference type="SAM" id="MobiDB-lite"/>
    </source>
</evidence>
<evidence type="ECO:0000256" key="1">
    <source>
        <dbReference type="ARBA" id="ARBA00022679"/>
    </source>
</evidence>
<dbReference type="GO" id="GO:0005524">
    <property type="term" value="F:ATP binding"/>
    <property type="evidence" value="ECO:0007669"/>
    <property type="project" value="UniProtKB-KW"/>
</dbReference>
<dbReference type="PROSITE" id="PS00108">
    <property type="entry name" value="PROTEIN_KINASE_ST"/>
    <property type="match status" value="1"/>
</dbReference>
<feature type="compositionally biased region" description="Low complexity" evidence="5">
    <location>
        <begin position="610"/>
        <end position="642"/>
    </location>
</feature>
<feature type="compositionally biased region" description="Low complexity" evidence="5">
    <location>
        <begin position="316"/>
        <end position="327"/>
    </location>
</feature>
<proteinExistence type="predicted"/>
<dbReference type="Gene3D" id="3.30.200.20">
    <property type="entry name" value="Phosphorylase Kinase, domain 1"/>
    <property type="match status" value="1"/>
</dbReference>
<keyword evidence="2" id="KW-0547">Nucleotide-binding</keyword>
<dbReference type="Pfam" id="PF00069">
    <property type="entry name" value="Pkinase"/>
    <property type="match status" value="1"/>
</dbReference>
<keyword evidence="1" id="KW-0808">Transferase</keyword>
<dbReference type="Gene3D" id="1.10.510.10">
    <property type="entry name" value="Transferase(Phosphotransferase) domain 1"/>
    <property type="match status" value="1"/>
</dbReference>
<feature type="compositionally biased region" description="Low complexity" evidence="5">
    <location>
        <begin position="511"/>
        <end position="536"/>
    </location>
</feature>
<name>A0A4P2PSS1_SORCE</name>
<dbReference type="EMBL" id="CP012670">
    <property type="protein sequence ID" value="AUX19619.1"/>
    <property type="molecule type" value="Genomic_DNA"/>
</dbReference>
<dbReference type="InterPro" id="IPR008271">
    <property type="entry name" value="Ser/Thr_kinase_AS"/>
</dbReference>
<reference evidence="7 8" key="1">
    <citation type="submission" date="2015-09" db="EMBL/GenBank/DDBJ databases">
        <title>Sorangium comparison.</title>
        <authorList>
            <person name="Zaburannyi N."/>
            <person name="Bunk B."/>
            <person name="Overmann J."/>
            <person name="Mueller R."/>
        </authorList>
    </citation>
    <scope>NUCLEOTIDE SEQUENCE [LARGE SCALE GENOMIC DNA]</scope>
    <source>
        <strain evidence="7 8">So ceGT47</strain>
    </source>
</reference>
<feature type="region of interest" description="Disordered" evidence="5">
    <location>
        <begin position="287"/>
        <end position="472"/>
    </location>
</feature>
<dbReference type="InterPro" id="IPR000719">
    <property type="entry name" value="Prot_kinase_dom"/>
</dbReference>
<feature type="region of interest" description="Disordered" evidence="5">
    <location>
        <begin position="510"/>
        <end position="650"/>
    </location>
</feature>
<dbReference type="RefSeq" id="WP_242515750.1">
    <property type="nucleotide sequence ID" value="NZ_CP012670.1"/>
</dbReference>
<dbReference type="PROSITE" id="PS50011">
    <property type="entry name" value="PROTEIN_KINASE_DOM"/>
    <property type="match status" value="1"/>
</dbReference>
<dbReference type="InterPro" id="IPR011009">
    <property type="entry name" value="Kinase-like_dom_sf"/>
</dbReference>
<gene>
    <name evidence="7" type="ORF">SOCEGT47_000710</name>
</gene>
<dbReference type="CDD" id="cd14014">
    <property type="entry name" value="STKc_PknB_like"/>
    <property type="match status" value="1"/>
</dbReference>
<evidence type="ECO:0000256" key="3">
    <source>
        <dbReference type="ARBA" id="ARBA00022777"/>
    </source>
</evidence>
<dbReference type="AlphaFoldDB" id="A0A4P2PSS1"/>
<evidence type="ECO:0000256" key="4">
    <source>
        <dbReference type="ARBA" id="ARBA00022840"/>
    </source>
</evidence>
<sequence length="650" mass="66001">MTTNAFGLEGQVLVGRYRLVRRLSSGSMGTVWRADDLTLGSPVAVKMLSPLYVKDDIVRARFYQEAHAAAALRSPNVVQILDHGVDNDVPFIAMELLEGEDLAARLQRVGALPPAEITRIFADVARAVRKAHDAGIVHRDLKPDNIFLARDDDREVAKVLDFGVARTPLFGEGMGTQAGALIGTLPYMSPEQARGATVDYRSDLWALGVIAFECVCGRAAISAEAPGAMILEICGGDLPVPSQVASVPVPPAFDDWFMKACSREPSERFSSATAMAEALRAALLPAGEPSETERASQDAVPSVSFSAPRSRSAPLGDGAAARGGEAAQRNDDPAPRSGDVAPRSGGAVLTGDDVAPRSGGAVLTGDDVAPRSGGAVLTGDDVAPRSGGAVLTGDDVAPRSGGAVLTGDDVAPRSGEAAPRSDRAALPADEAAPTGDEAAPTGDEAAPESELAAAVAPRGSTPDGEETVDWRPRRARPATVLGLAALVLVGAFVGWRALHDGPTTPALLSHAASPTATEAEAPAGAAAEVPAAAAEPARAEPARAEPAAETPSITPSLASAAAATSTPASNAGSARAHQPPARAASSSARHARSDTTAIARPSKAVSPAVRAKAPPASSTSPAARAKAPPASSASPAASSATRSKIDRLGF</sequence>
<evidence type="ECO:0000259" key="6">
    <source>
        <dbReference type="PROSITE" id="PS50011"/>
    </source>
</evidence>
<feature type="compositionally biased region" description="Low complexity" evidence="5">
    <location>
        <begin position="544"/>
        <end position="588"/>
    </location>
</feature>
<accession>A0A4P2PSS1</accession>
<protein>
    <recommendedName>
        <fullName evidence="6">Protein kinase domain-containing protein</fullName>
    </recommendedName>
</protein>
<dbReference type="PANTHER" id="PTHR43289">
    <property type="entry name" value="MITOGEN-ACTIVATED PROTEIN KINASE KINASE KINASE 20-RELATED"/>
    <property type="match status" value="1"/>
</dbReference>
<dbReference type="PANTHER" id="PTHR43289:SF6">
    <property type="entry name" value="SERINE_THREONINE-PROTEIN KINASE NEKL-3"/>
    <property type="match status" value="1"/>
</dbReference>